<organism evidence="1 2">
    <name type="scientific">Nonomuraea phyllanthi</name>
    <dbReference type="NCBI Taxonomy" id="2219224"/>
    <lineage>
        <taxon>Bacteria</taxon>
        <taxon>Bacillati</taxon>
        <taxon>Actinomycetota</taxon>
        <taxon>Actinomycetes</taxon>
        <taxon>Streptosporangiales</taxon>
        <taxon>Streptosporangiaceae</taxon>
        <taxon>Nonomuraea</taxon>
    </lineage>
</organism>
<accession>A0A5C4V0Y8</accession>
<protein>
    <submittedName>
        <fullName evidence="1">Uncharacterized protein</fullName>
    </submittedName>
</protein>
<reference evidence="1 2" key="1">
    <citation type="submission" date="2019-10" db="EMBL/GenBank/DDBJ databases">
        <title>Nonomuraea sp. nov., isolated from Phyllanthus amarus.</title>
        <authorList>
            <person name="Klykleung N."/>
            <person name="Tanasupawat S."/>
        </authorList>
    </citation>
    <scope>NUCLEOTIDE SEQUENCE [LARGE SCALE GENOMIC DNA]</scope>
    <source>
        <strain evidence="1 2">PA1-10</strain>
    </source>
</reference>
<evidence type="ECO:0000313" key="2">
    <source>
        <dbReference type="Proteomes" id="UP000312512"/>
    </source>
</evidence>
<dbReference type="Proteomes" id="UP000312512">
    <property type="component" value="Unassembled WGS sequence"/>
</dbReference>
<dbReference type="RefSeq" id="WP_139637908.1">
    <property type="nucleotide sequence ID" value="NZ_VDLX02000032.1"/>
</dbReference>
<gene>
    <name evidence="1" type="ORF">FH608_048045</name>
</gene>
<dbReference type="AlphaFoldDB" id="A0A5C4V0Y8"/>
<evidence type="ECO:0000313" key="1">
    <source>
        <dbReference type="EMBL" id="KAB8184728.1"/>
    </source>
</evidence>
<dbReference type="EMBL" id="VDLX02000032">
    <property type="protein sequence ID" value="KAB8184728.1"/>
    <property type="molecule type" value="Genomic_DNA"/>
</dbReference>
<comment type="caution">
    <text evidence="1">The sequence shown here is derived from an EMBL/GenBank/DDBJ whole genome shotgun (WGS) entry which is preliminary data.</text>
</comment>
<name>A0A5C4V0Y8_9ACTN</name>
<dbReference type="OrthoDB" id="4504263at2"/>
<proteinExistence type="predicted"/>
<keyword evidence="2" id="KW-1185">Reference proteome</keyword>
<sequence>MVSLARDILVALGKQPAAVVSSRIGTAAMWQAATAWLAAAGIGRLVVLRAHRLPQRALARLPQLAADARVALTVVWHAPPPPSWETALPAATICLSRQVAEAVAVARRPGPGAAPVVTGERREQKDQALSHVLSQALPSLPDSEAPWFCADAQRLLQREDFCRAEVLYDYGGDAVCAFASAVAGQLDRPLAECCRQFRARDEARLAEGGPTSRATAREPGLWEVPSWERVRARWAALLSPPEPAASPQVQECDRRSLVRFLVGLVAGMSSRAHSLAVLRGAQAGLLRHGLHLRLPGRPERWSGPGFTDPPVTSPLAEQIRSRVVDPVHACAVAALLVTGLRPALLGLMRLSNLAPDAAMLSSYLPFRIDYLVPEWGRDLFAAARVHAAGHHPGDGPLLSRGIGRTGQILADTARQCGLRLRPAMLAPGLEGWHVQARCWLKESPQA</sequence>